<dbReference type="GO" id="GO:0004827">
    <property type="term" value="F:proline-tRNA ligase activity"/>
    <property type="evidence" value="ECO:0007669"/>
    <property type="project" value="UniProtKB-UniRule"/>
</dbReference>
<comment type="function">
    <text evidence="10">Catalyzes the attachment of proline to tRNA(Pro) in a two-step reaction: proline is first activated by ATP to form Pro-AMP and then transferred to the acceptor end of tRNA(Pro). As ProRS can inadvertently accommodate and process non-cognate amino acids such as alanine and cysteine, to avoid such errors it has two additional distinct editing activities against alanine. One activity is designated as 'pretransfer' editing and involves the tRNA(Pro)-independent hydrolysis of activated Ala-AMP. The other activity is designated 'posttransfer' editing and involves deacylation of mischarged Ala-tRNA(Pro). The misacylated Cys-tRNA(Pro) is not edited by ProRS.</text>
</comment>
<dbReference type="GO" id="GO:0005829">
    <property type="term" value="C:cytosol"/>
    <property type="evidence" value="ECO:0007669"/>
    <property type="project" value="TreeGrafter"/>
</dbReference>
<dbReference type="GO" id="GO:0002161">
    <property type="term" value="F:aminoacyl-tRNA deacylase activity"/>
    <property type="evidence" value="ECO:0007669"/>
    <property type="project" value="InterPro"/>
</dbReference>
<dbReference type="Gene3D" id="3.40.50.800">
    <property type="entry name" value="Anticodon-binding domain"/>
    <property type="match status" value="1"/>
</dbReference>
<evidence type="ECO:0000256" key="3">
    <source>
        <dbReference type="ARBA" id="ARBA00022490"/>
    </source>
</evidence>
<dbReference type="OrthoDB" id="9809052at2"/>
<gene>
    <name evidence="10" type="primary">proS</name>
    <name evidence="12" type="ORF">DFP81_11942</name>
</gene>
<dbReference type="AlphaFoldDB" id="A0A3E0D9V3"/>
<dbReference type="InterPro" id="IPR036621">
    <property type="entry name" value="Anticodon-bd_dom_sf"/>
</dbReference>
<dbReference type="Pfam" id="PF00587">
    <property type="entry name" value="tRNA-synt_2b"/>
    <property type="match status" value="1"/>
</dbReference>
<dbReference type="InterPro" id="IPR007214">
    <property type="entry name" value="YbaK/aa-tRNA-synth-assoc-dom"/>
</dbReference>
<sequence>MRTSNYLLSTLKEAPKDVETTSQKLMLRAGMIRQLASGLYTWLPTGLRVLRKVEGIVRQEMNNAGAIEMLMPIVQPSGLWKESGRWTKFGPELQRIKDRQNRSFVLAPTHEEVITDIARNELKSYKQLPLNVFQIQTKFRDEMRPRFGVMRSREFTMKDAYSFHLDKESLVETYAKMHQAYCNIFTRMELDFRVVSADSGAIGGATSHEFHVLAETGEDLIAFSTDSNFAANIENTEALSPFKRQAIAEKTMTRIEAPEVRTVVQFAKQYGISIEKTVKTYLVKASDKMQEDVIALVVRGDHELNETKVAALCDVAYPLHVLTDREACEYMTGGKGALGPVGLGVPLIIDRSAAVLGDFISGANAEGNYFCGINWGTDVDATKVADLRNVVEGDPSPCGQGKLFLKRGIEVGHIFQLGSQYSESMGATVLDVYGRQQAMEMGSYGIGCSRVVAAVIEQNNDNLGIIWPDAIAPFQVAIVPVSGHKSSRLLDVAESLYTELVSKGMDVLLDDRGRFGVMLKDMELIGIPHIIVIGEENLNQGFLEYRERRTGKKQLMSVDVLKAYLENL</sequence>
<dbReference type="Proteomes" id="UP000256542">
    <property type="component" value="Unassembled WGS sequence"/>
</dbReference>
<comment type="subunit">
    <text evidence="2 10">Homodimer.</text>
</comment>
<keyword evidence="6 10" id="KW-0067">ATP-binding</keyword>
<keyword evidence="5 10" id="KW-0547">Nucleotide-binding</keyword>
<evidence type="ECO:0000256" key="6">
    <source>
        <dbReference type="ARBA" id="ARBA00022840"/>
    </source>
</evidence>
<dbReference type="Pfam" id="PF03129">
    <property type="entry name" value="HGTP_anticodon"/>
    <property type="match status" value="1"/>
</dbReference>
<dbReference type="PRINTS" id="PR01046">
    <property type="entry name" value="TRNASYNTHPRO"/>
</dbReference>
<name>A0A3E0D9V3_9GAMM</name>
<dbReference type="PANTHER" id="PTHR42753">
    <property type="entry name" value="MITOCHONDRIAL RIBOSOME PROTEIN L39/PROLYL-TRNA LIGASE FAMILY MEMBER"/>
    <property type="match status" value="1"/>
</dbReference>
<dbReference type="HAMAP" id="MF_01569">
    <property type="entry name" value="Pro_tRNA_synth_type1"/>
    <property type="match status" value="1"/>
</dbReference>
<dbReference type="InterPro" id="IPR036754">
    <property type="entry name" value="YbaK/aa-tRNA-synt-asso_dom_sf"/>
</dbReference>
<evidence type="ECO:0000256" key="9">
    <source>
        <dbReference type="ARBA" id="ARBA00047671"/>
    </source>
</evidence>
<dbReference type="SUPFAM" id="SSF55826">
    <property type="entry name" value="YbaK/ProRS associated domain"/>
    <property type="match status" value="1"/>
</dbReference>
<organism evidence="12 13">
    <name type="scientific">Marinomonas pollencensis</name>
    <dbReference type="NCBI Taxonomy" id="491954"/>
    <lineage>
        <taxon>Bacteria</taxon>
        <taxon>Pseudomonadati</taxon>
        <taxon>Pseudomonadota</taxon>
        <taxon>Gammaproteobacteria</taxon>
        <taxon>Oceanospirillales</taxon>
        <taxon>Oceanospirillaceae</taxon>
        <taxon>Marinomonas</taxon>
    </lineage>
</organism>
<dbReference type="Pfam" id="PF04073">
    <property type="entry name" value="tRNA_edit"/>
    <property type="match status" value="1"/>
</dbReference>
<dbReference type="InterPro" id="IPR044140">
    <property type="entry name" value="ProRS_anticodon_short"/>
</dbReference>
<keyword evidence="7 10" id="KW-0648">Protein biosynthesis</keyword>
<dbReference type="Gene3D" id="3.30.930.10">
    <property type="entry name" value="Bira Bifunctional Protein, Domain 2"/>
    <property type="match status" value="2"/>
</dbReference>
<dbReference type="EMBL" id="QUNG01000019">
    <property type="protein sequence ID" value="REG79449.1"/>
    <property type="molecule type" value="Genomic_DNA"/>
</dbReference>
<dbReference type="GO" id="GO:0006433">
    <property type="term" value="P:prolyl-tRNA aminoacylation"/>
    <property type="evidence" value="ECO:0007669"/>
    <property type="project" value="UniProtKB-UniRule"/>
</dbReference>
<keyword evidence="4 10" id="KW-0436">Ligase</keyword>
<dbReference type="CDD" id="cd00861">
    <property type="entry name" value="ProRS_anticodon_short"/>
    <property type="match status" value="1"/>
</dbReference>
<dbReference type="InterPro" id="IPR023717">
    <property type="entry name" value="Pro-tRNA-Synthase_IIa_type1"/>
</dbReference>
<evidence type="ECO:0000256" key="4">
    <source>
        <dbReference type="ARBA" id="ARBA00022598"/>
    </source>
</evidence>
<protein>
    <recommendedName>
        <fullName evidence="10">Proline--tRNA ligase</fullName>
        <ecNumber evidence="10">6.1.1.15</ecNumber>
    </recommendedName>
    <alternativeName>
        <fullName evidence="10">Prolyl-tRNA synthetase</fullName>
        <shortName evidence="10">ProRS</shortName>
    </alternativeName>
</protein>
<dbReference type="InterPro" id="IPR004154">
    <property type="entry name" value="Anticodon-bd"/>
</dbReference>
<dbReference type="PROSITE" id="PS50862">
    <property type="entry name" value="AA_TRNA_LIGASE_II"/>
    <property type="match status" value="1"/>
</dbReference>
<dbReference type="SUPFAM" id="SSF52954">
    <property type="entry name" value="Class II aaRS ABD-related"/>
    <property type="match status" value="1"/>
</dbReference>
<dbReference type="CDD" id="cd00779">
    <property type="entry name" value="ProRS_core_prok"/>
    <property type="match status" value="1"/>
</dbReference>
<evidence type="ECO:0000256" key="5">
    <source>
        <dbReference type="ARBA" id="ARBA00022741"/>
    </source>
</evidence>
<comment type="similarity">
    <text evidence="10">Belongs to the class-II aminoacyl-tRNA synthetase family. ProS type 1 subfamily.</text>
</comment>
<evidence type="ECO:0000313" key="13">
    <source>
        <dbReference type="Proteomes" id="UP000256542"/>
    </source>
</evidence>
<feature type="domain" description="Aminoacyl-transfer RNA synthetases class-II family profile" evidence="11">
    <location>
        <begin position="33"/>
        <end position="468"/>
    </location>
</feature>
<comment type="domain">
    <text evidence="10">Consists of three domains: the N-terminal catalytic domain, the editing domain and the C-terminal anticodon-binding domain.</text>
</comment>
<dbReference type="FunFam" id="3.30.930.10:FF:000012">
    <property type="entry name" value="Proline--tRNA ligase"/>
    <property type="match status" value="1"/>
</dbReference>
<comment type="caution">
    <text evidence="12">The sequence shown here is derived from an EMBL/GenBank/DDBJ whole genome shotgun (WGS) entry which is preliminary data.</text>
</comment>
<comment type="subcellular location">
    <subcellularLocation>
        <location evidence="1 10">Cytoplasm</location>
    </subcellularLocation>
</comment>
<dbReference type="EC" id="6.1.1.15" evidence="10"/>
<dbReference type="NCBIfam" id="TIGR00409">
    <property type="entry name" value="proS_fam_II"/>
    <property type="match status" value="1"/>
</dbReference>
<dbReference type="SUPFAM" id="SSF55681">
    <property type="entry name" value="Class II aaRS and biotin synthetases"/>
    <property type="match status" value="1"/>
</dbReference>
<dbReference type="InterPro" id="IPR006195">
    <property type="entry name" value="aa-tRNA-synth_II"/>
</dbReference>
<evidence type="ECO:0000256" key="2">
    <source>
        <dbReference type="ARBA" id="ARBA00011738"/>
    </source>
</evidence>
<dbReference type="InterPro" id="IPR002314">
    <property type="entry name" value="aa-tRNA-synt_IIb"/>
</dbReference>
<dbReference type="InterPro" id="IPR004500">
    <property type="entry name" value="Pro-tRNA-synth_IIa_bac-type"/>
</dbReference>
<evidence type="ECO:0000256" key="10">
    <source>
        <dbReference type="HAMAP-Rule" id="MF_01569"/>
    </source>
</evidence>
<dbReference type="InterPro" id="IPR045864">
    <property type="entry name" value="aa-tRNA-synth_II/BPL/LPL"/>
</dbReference>
<dbReference type="NCBIfam" id="NF006625">
    <property type="entry name" value="PRK09194.1"/>
    <property type="match status" value="1"/>
</dbReference>
<dbReference type="PANTHER" id="PTHR42753:SF2">
    <property type="entry name" value="PROLINE--TRNA LIGASE"/>
    <property type="match status" value="1"/>
</dbReference>
<dbReference type="InterPro" id="IPR050062">
    <property type="entry name" value="Pro-tRNA_synthetase"/>
</dbReference>
<dbReference type="RefSeq" id="WP_115899152.1">
    <property type="nucleotide sequence ID" value="NZ_QUNG01000019.1"/>
</dbReference>
<evidence type="ECO:0000259" key="11">
    <source>
        <dbReference type="PROSITE" id="PS50862"/>
    </source>
</evidence>
<keyword evidence="13" id="KW-1185">Reference proteome</keyword>
<evidence type="ECO:0000256" key="1">
    <source>
        <dbReference type="ARBA" id="ARBA00004496"/>
    </source>
</evidence>
<reference evidence="12 13" key="1">
    <citation type="submission" date="2018-08" db="EMBL/GenBank/DDBJ databases">
        <title>Genomic Encyclopedia of Type Strains, Phase III (KMG-III): the genomes of soil and plant-associated and newly described type strains.</title>
        <authorList>
            <person name="Whitman W."/>
        </authorList>
    </citation>
    <scope>NUCLEOTIDE SEQUENCE [LARGE SCALE GENOMIC DNA]</scope>
    <source>
        <strain evidence="12 13">CECT 7375</strain>
    </source>
</reference>
<accession>A0A3E0D9V3</accession>
<evidence type="ECO:0000256" key="8">
    <source>
        <dbReference type="ARBA" id="ARBA00023146"/>
    </source>
</evidence>
<dbReference type="GO" id="GO:0005524">
    <property type="term" value="F:ATP binding"/>
    <property type="evidence" value="ECO:0007669"/>
    <property type="project" value="UniProtKB-UniRule"/>
</dbReference>
<dbReference type="InterPro" id="IPR033730">
    <property type="entry name" value="ProRS_core_prok"/>
</dbReference>
<evidence type="ECO:0000313" key="12">
    <source>
        <dbReference type="EMBL" id="REG79449.1"/>
    </source>
</evidence>
<evidence type="ECO:0000256" key="7">
    <source>
        <dbReference type="ARBA" id="ARBA00022917"/>
    </source>
</evidence>
<keyword evidence="3 10" id="KW-0963">Cytoplasm</keyword>
<dbReference type="InterPro" id="IPR002316">
    <property type="entry name" value="Pro-tRNA-ligase_IIa"/>
</dbReference>
<dbReference type="CDD" id="cd04334">
    <property type="entry name" value="ProRS-INS"/>
    <property type="match status" value="1"/>
</dbReference>
<comment type="catalytic activity">
    <reaction evidence="9 10">
        <text>tRNA(Pro) + L-proline + ATP = L-prolyl-tRNA(Pro) + AMP + diphosphate</text>
        <dbReference type="Rhea" id="RHEA:14305"/>
        <dbReference type="Rhea" id="RHEA-COMP:9700"/>
        <dbReference type="Rhea" id="RHEA-COMP:9702"/>
        <dbReference type="ChEBI" id="CHEBI:30616"/>
        <dbReference type="ChEBI" id="CHEBI:33019"/>
        <dbReference type="ChEBI" id="CHEBI:60039"/>
        <dbReference type="ChEBI" id="CHEBI:78442"/>
        <dbReference type="ChEBI" id="CHEBI:78532"/>
        <dbReference type="ChEBI" id="CHEBI:456215"/>
        <dbReference type="EC" id="6.1.1.15"/>
    </reaction>
</comment>
<keyword evidence="8 10" id="KW-0030">Aminoacyl-tRNA synthetase</keyword>
<proteinExistence type="inferred from homology"/>